<dbReference type="EMBL" id="CP025084">
    <property type="protein sequence ID" value="AUH04574.1"/>
    <property type="molecule type" value="Genomic_DNA"/>
</dbReference>
<evidence type="ECO:0000313" key="22">
    <source>
        <dbReference type="Proteomes" id="UP000233778"/>
    </source>
</evidence>
<evidence type="ECO:0000256" key="3">
    <source>
        <dbReference type="ARBA" id="ARBA00022448"/>
    </source>
</evidence>
<name>A0A2I5T6S4_SERS3</name>
<dbReference type="PANTHER" id="PTHR32552:SF68">
    <property type="entry name" value="FERRICHROME OUTER MEMBRANE TRANSPORTER_PHAGE RECEPTOR"/>
    <property type="match status" value="1"/>
</dbReference>
<dbReference type="GO" id="GO:0015344">
    <property type="term" value="F:siderophore uptake transmembrane transporter activity"/>
    <property type="evidence" value="ECO:0007669"/>
    <property type="project" value="TreeGrafter"/>
</dbReference>
<dbReference type="AlphaFoldDB" id="A0A2I5T6S4"/>
<reference evidence="20" key="4">
    <citation type="submission" date="2017-11" db="EMBL/GenBank/DDBJ databases">
        <title>Complete genome sequence of Serratia sp. ATCC 39006.</title>
        <authorList>
            <person name="Hampton H.G."/>
            <person name="Jackson S.A."/>
            <person name="Jauregui R."/>
            <person name="Poulter G.T.M."/>
            <person name="Salmond G.P.C."/>
            <person name="Fineran P.C."/>
        </authorList>
    </citation>
    <scope>NUCLEOTIDE SEQUENCE</scope>
    <source>
        <strain evidence="20">ATCC 39006</strain>
    </source>
</reference>
<keyword evidence="21" id="KW-1185">Reference proteome</keyword>
<keyword evidence="11 14" id="KW-0472">Membrane</keyword>
<evidence type="ECO:0000256" key="5">
    <source>
        <dbReference type="ARBA" id="ARBA00022496"/>
    </source>
</evidence>
<feature type="signal peptide" evidence="16">
    <location>
        <begin position="1"/>
        <end position="38"/>
    </location>
</feature>
<keyword evidence="10 15" id="KW-0798">TonB box</keyword>
<comment type="subcellular location">
    <subcellularLocation>
        <location evidence="1 14">Cell outer membrane</location>
        <topology evidence="1 14">Multi-pass membrane protein</topology>
    </subcellularLocation>
</comment>
<dbReference type="Proteomes" id="UP000233778">
    <property type="component" value="Chromosome"/>
</dbReference>
<evidence type="ECO:0000256" key="12">
    <source>
        <dbReference type="ARBA" id="ARBA00023170"/>
    </source>
</evidence>
<evidence type="ECO:0000313" key="20">
    <source>
        <dbReference type="EMBL" id="AUH04574.1"/>
    </source>
</evidence>
<dbReference type="InterPro" id="IPR000531">
    <property type="entry name" value="Beta-barrel_TonB"/>
</dbReference>
<dbReference type="PANTHER" id="PTHR32552">
    <property type="entry name" value="FERRICHROME IRON RECEPTOR-RELATED"/>
    <property type="match status" value="1"/>
</dbReference>
<dbReference type="OrthoDB" id="127311at2"/>
<keyword evidence="12 20" id="KW-0675">Receptor</keyword>
<evidence type="ECO:0000256" key="6">
    <source>
        <dbReference type="ARBA" id="ARBA00022692"/>
    </source>
</evidence>
<evidence type="ECO:0000256" key="8">
    <source>
        <dbReference type="ARBA" id="ARBA00023004"/>
    </source>
</evidence>
<dbReference type="InterPro" id="IPR039426">
    <property type="entry name" value="TonB-dep_rcpt-like"/>
</dbReference>
<evidence type="ECO:0000256" key="11">
    <source>
        <dbReference type="ARBA" id="ARBA00023136"/>
    </source>
</evidence>
<keyword evidence="13 14" id="KW-0998">Cell outer membrane</keyword>
<evidence type="ECO:0000313" key="19">
    <source>
        <dbReference type="EMBL" id="AUH00254.1"/>
    </source>
</evidence>
<keyword evidence="6 14" id="KW-0812">Transmembrane</keyword>
<keyword evidence="4 14" id="KW-1134">Transmembrane beta strand</keyword>
<evidence type="ECO:0000256" key="2">
    <source>
        <dbReference type="ARBA" id="ARBA00009810"/>
    </source>
</evidence>
<dbReference type="GO" id="GO:0038023">
    <property type="term" value="F:signaling receptor activity"/>
    <property type="evidence" value="ECO:0007669"/>
    <property type="project" value="InterPro"/>
</dbReference>
<keyword evidence="5" id="KW-0410">Iron transport</keyword>
<dbReference type="KEGG" id="sera:Ser39006_010840"/>
<dbReference type="RefSeq" id="WP_021016565.1">
    <property type="nucleotide sequence ID" value="NZ_CP025084.1"/>
</dbReference>
<evidence type="ECO:0000256" key="1">
    <source>
        <dbReference type="ARBA" id="ARBA00004571"/>
    </source>
</evidence>
<proteinExistence type="inferred from homology"/>
<reference evidence="20" key="2">
    <citation type="submission" date="2013-09" db="EMBL/GenBank/DDBJ databases">
        <authorList>
            <person name="Wang G."/>
            <person name="Yang Y."/>
            <person name="Su Y."/>
        </authorList>
    </citation>
    <scope>NUCLEOTIDE SEQUENCE</scope>
    <source>
        <strain evidence="20">ATCC 39006</strain>
    </source>
</reference>
<dbReference type="Pfam" id="PF00593">
    <property type="entry name" value="TonB_dep_Rec_b-barrel"/>
    <property type="match status" value="1"/>
</dbReference>
<dbReference type="CDD" id="cd01347">
    <property type="entry name" value="ligand_gated_channel"/>
    <property type="match status" value="1"/>
</dbReference>
<dbReference type="InterPro" id="IPR010105">
    <property type="entry name" value="TonB_sidphr_rcpt"/>
</dbReference>
<keyword evidence="8" id="KW-0408">Iron</keyword>
<evidence type="ECO:0000256" key="13">
    <source>
        <dbReference type="ARBA" id="ARBA00023237"/>
    </source>
</evidence>
<dbReference type="Gene3D" id="2.40.170.20">
    <property type="entry name" value="TonB-dependent receptor, beta-barrel domain"/>
    <property type="match status" value="1"/>
</dbReference>
<accession>A0A2I5T6S4</accession>
<evidence type="ECO:0000256" key="14">
    <source>
        <dbReference type="PROSITE-ProRule" id="PRU01360"/>
    </source>
</evidence>
<feature type="domain" description="TonB-dependent receptor-like beta-barrel" evidence="17">
    <location>
        <begin position="261"/>
        <end position="707"/>
    </location>
</feature>
<evidence type="ECO:0000256" key="10">
    <source>
        <dbReference type="ARBA" id="ARBA00023077"/>
    </source>
</evidence>
<evidence type="ECO:0000259" key="17">
    <source>
        <dbReference type="Pfam" id="PF00593"/>
    </source>
</evidence>
<evidence type="ECO:0000256" key="16">
    <source>
        <dbReference type="SAM" id="SignalP"/>
    </source>
</evidence>
<dbReference type="NCBIfam" id="TIGR01783">
    <property type="entry name" value="TonB-siderophor"/>
    <property type="match status" value="1"/>
</dbReference>
<dbReference type="GO" id="GO:0015891">
    <property type="term" value="P:siderophore transport"/>
    <property type="evidence" value="ECO:0007669"/>
    <property type="project" value="InterPro"/>
</dbReference>
<feature type="domain" description="TonB-dependent receptor plug" evidence="18">
    <location>
        <begin position="83"/>
        <end position="185"/>
    </location>
</feature>
<evidence type="ECO:0000256" key="15">
    <source>
        <dbReference type="RuleBase" id="RU003357"/>
    </source>
</evidence>
<dbReference type="InterPro" id="IPR037066">
    <property type="entry name" value="Plug_dom_sf"/>
</dbReference>
<protein>
    <submittedName>
        <fullName evidence="20">TonB-dependent siderophore receptor</fullName>
    </submittedName>
</protein>
<dbReference type="InterPro" id="IPR012910">
    <property type="entry name" value="Plug_dom"/>
</dbReference>
<dbReference type="EMBL" id="CP025085">
    <property type="protein sequence ID" value="AUH00254.1"/>
    <property type="molecule type" value="Genomic_DNA"/>
</dbReference>
<dbReference type="GO" id="GO:0009279">
    <property type="term" value="C:cell outer membrane"/>
    <property type="evidence" value="ECO:0007669"/>
    <property type="project" value="UniProtKB-SubCell"/>
</dbReference>
<evidence type="ECO:0000256" key="9">
    <source>
        <dbReference type="ARBA" id="ARBA00023065"/>
    </source>
</evidence>
<keyword evidence="9" id="KW-0406">Ion transport</keyword>
<comment type="similarity">
    <text evidence="2 14 15">Belongs to the TonB-dependent receptor family.</text>
</comment>
<dbReference type="FunFam" id="2.40.170.20:FF:000005">
    <property type="entry name" value="TonB-dependent siderophore receptor"/>
    <property type="match status" value="1"/>
</dbReference>
<dbReference type="KEGG" id="serq:CWC46_10835"/>
<dbReference type="PROSITE" id="PS52016">
    <property type="entry name" value="TONB_DEPENDENT_REC_3"/>
    <property type="match status" value="1"/>
</dbReference>
<evidence type="ECO:0000259" key="18">
    <source>
        <dbReference type="Pfam" id="PF07715"/>
    </source>
</evidence>
<dbReference type="InterPro" id="IPR036942">
    <property type="entry name" value="Beta-barrel_TonB_sf"/>
</dbReference>
<organism evidence="20 21">
    <name type="scientific">Serratia sp. (strain ATCC 39006)</name>
    <name type="common">Prodigiosinella confusarubida</name>
    <dbReference type="NCBI Taxonomy" id="104623"/>
    <lineage>
        <taxon>Bacteria</taxon>
        <taxon>Pseudomonadati</taxon>
        <taxon>Pseudomonadota</taxon>
        <taxon>Gammaproteobacteria</taxon>
        <taxon>Enterobacterales</taxon>
        <taxon>Pectobacteriaceae</taxon>
        <taxon>Prodigiosinella</taxon>
    </lineage>
</organism>
<dbReference type="FunFam" id="2.170.130.10:FF:000001">
    <property type="entry name" value="Catecholate siderophore TonB-dependent receptor"/>
    <property type="match status" value="1"/>
</dbReference>
<keyword evidence="3 14" id="KW-0813">Transport</keyword>
<feature type="chain" id="PRO_5036318106" evidence="16">
    <location>
        <begin position="39"/>
        <end position="738"/>
    </location>
</feature>
<evidence type="ECO:0000313" key="21">
    <source>
        <dbReference type="Proteomes" id="UP000017700"/>
    </source>
</evidence>
<dbReference type="Proteomes" id="UP000017700">
    <property type="component" value="Chromosome"/>
</dbReference>
<gene>
    <name evidence="19" type="ORF">CWC46_10835</name>
    <name evidence="20" type="ORF">Ser39006_010840</name>
</gene>
<dbReference type="Gene3D" id="2.170.130.10">
    <property type="entry name" value="TonB-dependent receptor, plug domain"/>
    <property type="match status" value="1"/>
</dbReference>
<dbReference type="SUPFAM" id="SSF56935">
    <property type="entry name" value="Porins"/>
    <property type="match status" value="1"/>
</dbReference>
<reference evidence="19 22" key="3">
    <citation type="submission" date="2017-11" db="EMBL/GenBank/DDBJ databases">
        <title>Complete genome sequence of Serratia sp. ATCC 39006 LacA.</title>
        <authorList>
            <person name="Hampton H.G."/>
            <person name="Jackson S.A."/>
            <person name="Jauregui R."/>
            <person name="Poulter G.T.M."/>
            <person name="Salmond G.P.C."/>
            <person name="Fineran P.C."/>
        </authorList>
    </citation>
    <scope>NUCLEOTIDE SEQUENCE [LARGE SCALE GENOMIC DNA]</scope>
    <source>
        <strain evidence="19 22">ATCC 39006</strain>
    </source>
</reference>
<dbReference type="Pfam" id="PF07715">
    <property type="entry name" value="Plug"/>
    <property type="match status" value="1"/>
</dbReference>
<evidence type="ECO:0000256" key="7">
    <source>
        <dbReference type="ARBA" id="ARBA00022729"/>
    </source>
</evidence>
<sequence>MFKTTKKPLENMMFLHADNRSMPLVLASALLMTPLAHAKAATNTANTSDTIVVSADTTESVTAPLQGIVAKESASGTKTNTPLVKTPQAISVVTRDQMDAQAVSSVADAFNYSSGVVTNYRGSSNRNDEVISRGFRYTAKFLDGLSYGLSGQGAALGKIDPWLLERVELVHGPASVLYGQVNPGGMINMTSKRPTAEAIHKIEFSTGNQHLGEAAFDFGGALNDDKTLLYRLNGIASTKHEFVKDSKQQRVAIAPAITWLPNADTSFTLLTSYQDDPKAGFRNFLPAYGTVLGNSAGTVPYDLNVSDPNYNQSKREQTSIGYIFDHSFNDVFSFQQNVRYSQLNEKYKYLVYTTGGSETSTILSRRQQREETEVGEFGADNQLKAKFDTGEVKHTAVGGLDYKWQNRDYKYWRLGGSQYDFDWANPVYGGSAIVDDSALNLITSTKKKLTQVGVYLQDQLEWNHWNLLLSGRHDWSEVRTLDRTTDSTTQQNDHKFTGRTGLLYAFDNGISPYISYSTSFEPNLDNGAPGSDPFKPTTGEQKEVGIKFQPKGSNTLLTVSLFDITQKNITSYNSVLGYNEQIGKVKSKGVETEVHTQLTPEISLMAAYTYTDAVTKESNTANQIDKSPSSIPRHTASAWGSYRFLDGALKGVTVGSGVRYIGTSYGDNAESFKVPSYALYDAMVRYDLAEASSHLKGAAVQLNVNNLADKHYVASCSGTTSCFYGSGRSIVATVSYSW</sequence>
<dbReference type="STRING" id="104623.Ser39006_03303"/>
<keyword evidence="7 16" id="KW-0732">Signal</keyword>
<reference evidence="20 21" key="1">
    <citation type="journal article" date="2013" name="Genome Announc.">
        <title>Draft genome sequence of Serratia sp. strain ATCC 39006, a model bacterium for analysis of the biosynthesis and regulation of prodigiosin, a carbapenem, and gas vesicles.</title>
        <authorList>
            <person name="Fineran P.C."/>
            <person name="Iglesias Cans M.C."/>
            <person name="Ramsay J.P."/>
            <person name="Wilf N.M."/>
            <person name="Cossyleon D."/>
            <person name="McNeil M.B."/>
            <person name="Williamson N.R."/>
            <person name="Monson R.E."/>
            <person name="Becher S.A."/>
            <person name="Stanton J.A."/>
            <person name="Brugger K."/>
            <person name="Brown S.D."/>
            <person name="Salmond G.P."/>
        </authorList>
    </citation>
    <scope>NUCLEOTIDE SEQUENCE [LARGE SCALE GENOMIC DNA]</scope>
    <source>
        <strain evidence="20">ATCC 39006</strain>
        <strain evidence="21">ATCC 39006 / SC 11482</strain>
    </source>
</reference>
<evidence type="ECO:0000256" key="4">
    <source>
        <dbReference type="ARBA" id="ARBA00022452"/>
    </source>
</evidence>